<evidence type="ECO:0000313" key="3">
    <source>
        <dbReference type="EMBL" id="PWR20140.1"/>
    </source>
</evidence>
<sequence length="491" mass="56041">MPAHAIVVEKRSDFRWDDPGQRVITVIDYLDHAEELKLRGAKIVNLCRDFDYLSVGYYCSLLAEARRDRVIPTVSTILELDQRAIYKGALAELDQHLRRCLKHQAVPMAPDILHVFFGKTEQADFEDLAEALFDRFRTPLLRLEIATDEKGKRHIAKIHALSPKEVPVELDGLFLAALEAYTQKRWVKPRMKAVPRYDLAILHDPDEKLPPSDAKALAKFVRVGAEMGMDVELITRKDFARLPQFDALFLRETTSIPHHTFRFAKRAEAEGMPVIDDPTSILRCGNKVYLAELLRANGIKAPHTMIFARNRVDEIEKEFNYPVVLKIPDGSFSRGVKKATNADELAAILKDMFRESQMVLAQEYMFTEYDWRVGIIDREPLFVCQYFMSKAHWQIVKHEAGGGFSEGAARSWAVEDAPKEVIETALKAANLIGDGLYGVDLKQNADGVHVIEINDNPNIDFGIEDAILKDELYRRVLRSFQRRIDQRRQAA</sequence>
<keyword evidence="1" id="KW-0547">Nucleotide-binding</keyword>
<dbReference type="InterPro" id="IPR011761">
    <property type="entry name" value="ATP-grasp"/>
</dbReference>
<reference evidence="3 4" key="1">
    <citation type="submission" date="2018-05" db="EMBL/GenBank/DDBJ databases">
        <title>Zavarzinia sp. HR-AS.</title>
        <authorList>
            <person name="Lee Y."/>
            <person name="Jeon C.O."/>
        </authorList>
    </citation>
    <scope>NUCLEOTIDE SEQUENCE [LARGE SCALE GENOMIC DNA]</scope>
    <source>
        <strain evidence="3 4">HR-AS</strain>
    </source>
</reference>
<dbReference type="PANTHER" id="PTHR21621:SF0">
    <property type="entry name" value="BETA-CITRYLGLUTAMATE SYNTHASE B-RELATED"/>
    <property type="match status" value="1"/>
</dbReference>
<keyword evidence="3" id="KW-0436">Ligase</keyword>
<dbReference type="PANTHER" id="PTHR21621">
    <property type="entry name" value="RIBOSOMAL PROTEIN S6 MODIFICATION PROTEIN"/>
    <property type="match status" value="1"/>
</dbReference>
<dbReference type="GO" id="GO:0005524">
    <property type="term" value="F:ATP binding"/>
    <property type="evidence" value="ECO:0007669"/>
    <property type="project" value="UniProtKB-UniRule"/>
</dbReference>
<organism evidence="3 4">
    <name type="scientific">Zavarzinia aquatilis</name>
    <dbReference type="NCBI Taxonomy" id="2211142"/>
    <lineage>
        <taxon>Bacteria</taxon>
        <taxon>Pseudomonadati</taxon>
        <taxon>Pseudomonadota</taxon>
        <taxon>Alphaproteobacteria</taxon>
        <taxon>Rhodospirillales</taxon>
        <taxon>Zavarziniaceae</taxon>
        <taxon>Zavarzinia</taxon>
    </lineage>
</organism>
<dbReference type="Gene3D" id="3.30.470.20">
    <property type="entry name" value="ATP-grasp fold, B domain"/>
    <property type="match status" value="1"/>
</dbReference>
<evidence type="ECO:0000313" key="4">
    <source>
        <dbReference type="Proteomes" id="UP000245461"/>
    </source>
</evidence>
<dbReference type="RefSeq" id="WP_109907137.1">
    <property type="nucleotide sequence ID" value="NZ_QGLE01000010.1"/>
</dbReference>
<dbReference type="PROSITE" id="PS50975">
    <property type="entry name" value="ATP_GRASP"/>
    <property type="match status" value="1"/>
</dbReference>
<dbReference type="GO" id="GO:0018169">
    <property type="term" value="F:ribosomal S6-glutamic acid ligase activity"/>
    <property type="evidence" value="ECO:0007669"/>
    <property type="project" value="TreeGrafter"/>
</dbReference>
<dbReference type="Gene3D" id="3.40.50.20">
    <property type="match status" value="1"/>
</dbReference>
<keyword evidence="4" id="KW-1185">Reference proteome</keyword>
<dbReference type="Pfam" id="PF08443">
    <property type="entry name" value="RimK"/>
    <property type="match status" value="1"/>
</dbReference>
<dbReference type="GO" id="GO:0005737">
    <property type="term" value="C:cytoplasm"/>
    <property type="evidence" value="ECO:0007669"/>
    <property type="project" value="TreeGrafter"/>
</dbReference>
<dbReference type="OrthoDB" id="9800957at2"/>
<feature type="domain" description="ATP-grasp" evidence="2">
    <location>
        <begin position="291"/>
        <end position="481"/>
    </location>
</feature>
<dbReference type="EMBL" id="QGLE01000010">
    <property type="protein sequence ID" value="PWR20140.1"/>
    <property type="molecule type" value="Genomic_DNA"/>
</dbReference>
<dbReference type="Pfam" id="PF14401">
    <property type="entry name" value="RLAN"/>
    <property type="match status" value="1"/>
</dbReference>
<comment type="caution">
    <text evidence="3">The sequence shown here is derived from an EMBL/GenBank/DDBJ whole genome shotgun (WGS) entry which is preliminary data.</text>
</comment>
<dbReference type="InterPro" id="IPR013815">
    <property type="entry name" value="ATP_grasp_subdomain_1"/>
</dbReference>
<dbReference type="Proteomes" id="UP000245461">
    <property type="component" value="Unassembled WGS sequence"/>
</dbReference>
<evidence type="ECO:0000256" key="1">
    <source>
        <dbReference type="PROSITE-ProRule" id="PRU00409"/>
    </source>
</evidence>
<proteinExistence type="predicted"/>
<dbReference type="SUPFAM" id="SSF56059">
    <property type="entry name" value="Glutathione synthetase ATP-binding domain-like"/>
    <property type="match status" value="1"/>
</dbReference>
<dbReference type="InterPro" id="IPR025839">
    <property type="entry name" value="RLAN_dom"/>
</dbReference>
<dbReference type="Gene3D" id="3.30.1490.20">
    <property type="entry name" value="ATP-grasp fold, A domain"/>
    <property type="match status" value="1"/>
</dbReference>
<evidence type="ECO:0000259" key="2">
    <source>
        <dbReference type="PROSITE" id="PS50975"/>
    </source>
</evidence>
<keyword evidence="1" id="KW-0067">ATP-binding</keyword>
<dbReference type="GO" id="GO:0009432">
    <property type="term" value="P:SOS response"/>
    <property type="evidence" value="ECO:0007669"/>
    <property type="project" value="TreeGrafter"/>
</dbReference>
<dbReference type="InterPro" id="IPR013651">
    <property type="entry name" value="ATP-grasp_RimK-type"/>
</dbReference>
<name>A0A317E1W6_9PROT</name>
<dbReference type="AlphaFoldDB" id="A0A317E1W6"/>
<dbReference type="GO" id="GO:0046872">
    <property type="term" value="F:metal ion binding"/>
    <property type="evidence" value="ECO:0007669"/>
    <property type="project" value="InterPro"/>
</dbReference>
<accession>A0A317E1W6</accession>
<gene>
    <name evidence="3" type="ORF">DKG74_15750</name>
</gene>
<protein>
    <submittedName>
        <fullName evidence="3">RimK family alpha-L-glutamate ligase</fullName>
    </submittedName>
</protein>